<evidence type="ECO:0000256" key="9">
    <source>
        <dbReference type="PROSITE-ProRule" id="PRU00508"/>
    </source>
</evidence>
<evidence type="ECO:0000256" key="6">
    <source>
        <dbReference type="ARBA" id="ARBA00022786"/>
    </source>
</evidence>
<feature type="zinc finger region" description="UBR-type" evidence="9">
    <location>
        <begin position="152"/>
        <end position="223"/>
    </location>
</feature>
<dbReference type="PANTHER" id="PTHR21497">
    <property type="entry name" value="UBIQUITIN LIGASE E3 ALPHA-RELATED"/>
    <property type="match status" value="1"/>
</dbReference>
<dbReference type="InterPro" id="IPR039164">
    <property type="entry name" value="UBR1-like"/>
</dbReference>
<keyword evidence="3 10" id="KW-0808">Transferase</keyword>
<dbReference type="FunFam" id="2.10.110.30:FF:000002">
    <property type="entry name" value="Putative e3 ubiquitin-protein ligase ubr3"/>
    <property type="match status" value="1"/>
</dbReference>
<comment type="caution">
    <text evidence="13">The sequence shown here is derived from an EMBL/GenBank/DDBJ whole genome shotgun (WGS) entry which is preliminary data.</text>
</comment>
<dbReference type="GO" id="GO:0061630">
    <property type="term" value="F:ubiquitin protein ligase activity"/>
    <property type="evidence" value="ECO:0007669"/>
    <property type="project" value="UniProtKB-UniRule"/>
</dbReference>
<evidence type="ECO:0000256" key="8">
    <source>
        <dbReference type="ARBA" id="ARBA00046341"/>
    </source>
</evidence>
<dbReference type="EC" id="2.3.2.27" evidence="10"/>
<accession>A0A061IZ25</accession>
<dbReference type="PROSITE" id="PS51157">
    <property type="entry name" value="ZF_UBR"/>
    <property type="match status" value="1"/>
</dbReference>
<comment type="similarity">
    <text evidence="8 10">Belongs to the E3 ubiquitin-protein ligase UBR1-like family.</text>
</comment>
<gene>
    <name evidence="13" type="ORF">TRSC58_06031</name>
</gene>
<proteinExistence type="inferred from homology"/>
<dbReference type="SMART" id="SM00396">
    <property type="entry name" value="ZnF_UBR1"/>
    <property type="match status" value="1"/>
</dbReference>
<keyword evidence="13" id="KW-0436">Ligase</keyword>
<protein>
    <recommendedName>
        <fullName evidence="10">E3 ubiquitin-protein ligase</fullName>
        <ecNumber evidence="10">2.3.2.27</ecNumber>
    </recommendedName>
</protein>
<dbReference type="GO" id="GO:0016874">
    <property type="term" value="F:ligase activity"/>
    <property type="evidence" value="ECO:0007669"/>
    <property type="project" value="UniProtKB-KW"/>
</dbReference>
<dbReference type="GO" id="GO:0008270">
    <property type="term" value="F:zinc ion binding"/>
    <property type="evidence" value="ECO:0007669"/>
    <property type="project" value="UniProtKB-UniRule"/>
</dbReference>
<dbReference type="GO" id="GO:0005737">
    <property type="term" value="C:cytoplasm"/>
    <property type="evidence" value="ECO:0007669"/>
    <property type="project" value="TreeGrafter"/>
</dbReference>
<feature type="compositionally biased region" description="Basic residues" evidence="11">
    <location>
        <begin position="1255"/>
        <end position="1264"/>
    </location>
</feature>
<dbReference type="InterPro" id="IPR003126">
    <property type="entry name" value="Znf_UBR"/>
</dbReference>
<dbReference type="GO" id="GO:0016567">
    <property type="term" value="P:protein ubiquitination"/>
    <property type="evidence" value="ECO:0007669"/>
    <property type="project" value="UniProtKB-UniRule"/>
</dbReference>
<dbReference type="CDD" id="cd19672">
    <property type="entry name" value="UBR-box_UBR1_like"/>
    <property type="match status" value="1"/>
</dbReference>
<keyword evidence="4 10" id="KW-0479">Metal-binding</keyword>
<name>A0A061IZ25_TRYRA</name>
<dbReference type="PANTHER" id="PTHR21497:SF24">
    <property type="entry name" value="E3 UBIQUITIN-PROTEIN LIGASE UBR1"/>
    <property type="match status" value="1"/>
</dbReference>
<comment type="pathway">
    <text evidence="2 10">Protein modification; protein ubiquitination.</text>
</comment>
<evidence type="ECO:0000256" key="5">
    <source>
        <dbReference type="ARBA" id="ARBA00022771"/>
    </source>
</evidence>
<dbReference type="Pfam" id="PF02207">
    <property type="entry name" value="zf-UBR"/>
    <property type="match status" value="1"/>
</dbReference>
<feature type="region of interest" description="Disordered" evidence="11">
    <location>
        <begin position="953"/>
        <end position="972"/>
    </location>
</feature>
<keyword evidence="6 10" id="KW-0833">Ubl conjugation pathway</keyword>
<comment type="function">
    <text evidence="10">Ubiquitin ligase protein which is a component of the N-end rule pathway. Recognizes and binds to proteins bearing specific N-terminal residues that are destabilizing according to the N-end rule, leading to their ubiquitination and subsequent degradation.</text>
</comment>
<keyword evidence="7 10" id="KW-0862">Zinc</keyword>
<evidence type="ECO:0000256" key="3">
    <source>
        <dbReference type="ARBA" id="ARBA00022679"/>
    </source>
</evidence>
<dbReference type="GO" id="GO:0000151">
    <property type="term" value="C:ubiquitin ligase complex"/>
    <property type="evidence" value="ECO:0007669"/>
    <property type="project" value="TreeGrafter"/>
</dbReference>
<evidence type="ECO:0000256" key="11">
    <source>
        <dbReference type="SAM" id="MobiDB-lite"/>
    </source>
</evidence>
<evidence type="ECO:0000313" key="13">
    <source>
        <dbReference type="EMBL" id="ESL06297.1"/>
    </source>
</evidence>
<dbReference type="GO" id="GO:0071596">
    <property type="term" value="P:ubiquitin-dependent protein catabolic process via the N-end rule pathway"/>
    <property type="evidence" value="ECO:0007669"/>
    <property type="project" value="UniProtKB-UniRule"/>
</dbReference>
<evidence type="ECO:0000256" key="4">
    <source>
        <dbReference type="ARBA" id="ARBA00022723"/>
    </source>
</evidence>
<sequence length="1282" mass="142630">MALVKVLQPMDPASWDTRQILAYARLHQVAEISEERVVGKSLRETWESLVLQDLHNFYAVADDARRHVERCDALDAPPEELLRCRTYPSCAVLFREHPEKLQVIVEAGLAQMTEDTLRACCAAGQLPPLEWWLVMTMDEGAREELAHQGASRVCGRALMRHEAIVSCLECAVDSTCVFCADCFQHSPCRNHKHIVQHGSGNGICDCGDPLAWKSASFCSRHGGFQQGDDPAAALRPTQKRWLEVVTRGLLLYQATLVQVFSLRTNGSRPKVDRDAKMRWLDRALRRTVALSLHLANVGEGSRRLMCLALMEKTVLPRLVARRVGDNGAVVNAHVSCLEEFFIANLAPARWKGCIIWENSLLYLLDGCVSDPLLRIPIAELLLKYEERLSVVERQHVEELAVQVLSVKDVVDGLLQKTSHPPWQCVIGNETILHRMLSALLYVCCHVHRNSELLPDDVEVVYQPCYWFELAVGASENAKVMVVSRQLFRAWCKALCLIGLSSKVVRETQESGSANYIIDKDNAMKMEAGLRYVFNIVRHMVFGVGAALLSGEEPFPAAQQQPLASFPLVWDASPDPTLSYAYHRQVLDALALPPASPLLLAASGTNVNRGEQCRAYMRELFMECSQFINAALAEKRGAFTPATYVLSGHDAEHMLPRYDLLDGKSPNPTSFVVPHLRFFAVLVQVWASLLQQQQQQQAQLRTKKASCLGGDADAGAGEPWHHEDESFCALVLEVFATSQSRADYWIDECLMPVVLVAQVERGLWPRDECDVTLRTLHYLSVLAPEIATDLYLLHVLMLLTPSEAFATQLLQRHAVTRPDEPTGSWYPQFLRLVLTLCLTEWNAVIRDAADVRRALQREVVHSVVLSRKVSFHVMEDIAGRFKHMIPGLDPRTLLPSILKEVAVLEKREHAQVFALKDAATWRANVSLYHPLVRDPSLPGMQESYERLVRRENMAGAREEGGVSTRTAASPSAPRAVLPLPNLPWLEAPRQTQPGGVDTGSEVVLHRKVCLLLQTPAVLSVAIATVHMYLASVKGNEDKAANNAPMSERQLLHAMSVLYLAVQACRVISSSAHSGASGAPSSSCAQGSMPAIDWDVVKAFQQQFMPPLGYARDELKQLFPVQGILDATTLKEKLESAVVRCGEPSLLSCEAPESRTTIAVLQQIYVKFNELGSDVYGIALMAAHILQGVGELSPGLPAEEAVAAERHARTEQEDPRRLRLKERQAMLLRRVKVSDARTRRQHSSLARGTETPDPRGRPRRPYRNPGRRPYGTPRSVAARFVGSR</sequence>
<evidence type="ECO:0000256" key="10">
    <source>
        <dbReference type="RuleBase" id="RU366018"/>
    </source>
</evidence>
<reference evidence="13 14" key="1">
    <citation type="submission" date="2013-07" db="EMBL/GenBank/DDBJ databases">
        <authorList>
            <person name="Stoco P.H."/>
            <person name="Wagner G."/>
            <person name="Gerber A."/>
            <person name="Zaha A."/>
            <person name="Thompson C."/>
            <person name="Bartholomeu D.C."/>
            <person name="Luckemeyer D.D."/>
            <person name="Bahia D."/>
            <person name="Loreto E."/>
            <person name="Prestes E.B."/>
            <person name="Lima F.M."/>
            <person name="Rodrigues-Luiz G."/>
            <person name="Vallejo G.A."/>
            <person name="Filho J.F."/>
            <person name="Monteiro K.M."/>
            <person name="Tyler K.M."/>
            <person name="de Almeida L.G."/>
            <person name="Ortiz M.F."/>
            <person name="Siervo M.A."/>
            <person name="de Moraes M.H."/>
            <person name="Cunha O.L."/>
            <person name="Mendonca-Neto R."/>
            <person name="Silva R."/>
            <person name="Teixeira S.M."/>
            <person name="Murta S.M."/>
            <person name="Sincero T.C."/>
            <person name="Mendes T.A."/>
            <person name="Urmenyi T.P."/>
            <person name="Silva V.G."/>
            <person name="da Rocha W.D."/>
            <person name="Andersson B."/>
            <person name="Romanha A.J."/>
            <person name="Steindel M."/>
            <person name="de Vasconcelos A.T."/>
            <person name="Grisard E.C."/>
        </authorList>
    </citation>
    <scope>NUCLEOTIDE SEQUENCE [LARGE SCALE GENOMIC DNA]</scope>
    <source>
        <strain evidence="13 14">SC58</strain>
    </source>
</reference>
<feature type="domain" description="UBR-type" evidence="12">
    <location>
        <begin position="152"/>
        <end position="223"/>
    </location>
</feature>
<keyword evidence="5 10" id="KW-0863">Zinc-finger</keyword>
<evidence type="ECO:0000313" key="14">
    <source>
        <dbReference type="Proteomes" id="UP000031737"/>
    </source>
</evidence>
<evidence type="ECO:0000256" key="1">
    <source>
        <dbReference type="ARBA" id="ARBA00000900"/>
    </source>
</evidence>
<dbReference type="VEuPathDB" id="TriTrypDB:TRSC58_06031"/>
<organism evidence="13 14">
    <name type="scientific">Trypanosoma rangeli SC58</name>
    <dbReference type="NCBI Taxonomy" id="429131"/>
    <lineage>
        <taxon>Eukaryota</taxon>
        <taxon>Discoba</taxon>
        <taxon>Euglenozoa</taxon>
        <taxon>Kinetoplastea</taxon>
        <taxon>Metakinetoplastina</taxon>
        <taxon>Trypanosomatida</taxon>
        <taxon>Trypanosomatidae</taxon>
        <taxon>Trypanosoma</taxon>
        <taxon>Herpetosoma</taxon>
    </lineage>
</organism>
<dbReference type="UniPathway" id="UPA00143"/>
<evidence type="ECO:0000256" key="7">
    <source>
        <dbReference type="ARBA" id="ARBA00022833"/>
    </source>
</evidence>
<keyword evidence="14" id="KW-1185">Reference proteome</keyword>
<comment type="catalytic activity">
    <reaction evidence="1 10">
        <text>S-ubiquitinyl-[E2 ubiquitin-conjugating enzyme]-L-cysteine + [acceptor protein]-L-lysine = [E2 ubiquitin-conjugating enzyme]-L-cysteine + N(6)-ubiquitinyl-[acceptor protein]-L-lysine.</text>
        <dbReference type="EC" id="2.3.2.27"/>
    </reaction>
</comment>
<dbReference type="Proteomes" id="UP000031737">
    <property type="component" value="Unassembled WGS sequence"/>
</dbReference>
<evidence type="ECO:0000256" key="2">
    <source>
        <dbReference type="ARBA" id="ARBA00004906"/>
    </source>
</evidence>
<evidence type="ECO:0000259" key="12">
    <source>
        <dbReference type="PROSITE" id="PS51157"/>
    </source>
</evidence>
<dbReference type="EMBL" id="AUPL01006031">
    <property type="protein sequence ID" value="ESL06297.1"/>
    <property type="molecule type" value="Genomic_DNA"/>
</dbReference>
<feature type="region of interest" description="Disordered" evidence="11">
    <location>
        <begin position="1232"/>
        <end position="1282"/>
    </location>
</feature>
<dbReference type="OrthoDB" id="26387at2759"/>
<dbReference type="Gene3D" id="2.10.110.30">
    <property type="match status" value="1"/>
</dbReference>